<comment type="caution">
    <text evidence="1">The sequence shown here is derived from an EMBL/GenBank/DDBJ whole genome shotgun (WGS) entry which is preliminary data.</text>
</comment>
<proteinExistence type="predicted"/>
<evidence type="ECO:0000313" key="2">
    <source>
        <dbReference type="Proteomes" id="UP001595792"/>
    </source>
</evidence>
<name>A0ABV8NPB5_9SPHI</name>
<accession>A0ABV8NPB5</accession>
<gene>
    <name evidence="1" type="ORF">ACFOUY_18265</name>
</gene>
<reference evidence="2" key="1">
    <citation type="journal article" date="2019" name="Int. J. Syst. Evol. Microbiol.">
        <title>The Global Catalogue of Microorganisms (GCM) 10K type strain sequencing project: providing services to taxonomists for standard genome sequencing and annotation.</title>
        <authorList>
            <consortium name="The Broad Institute Genomics Platform"/>
            <consortium name="The Broad Institute Genome Sequencing Center for Infectious Disease"/>
            <person name="Wu L."/>
            <person name="Ma J."/>
        </authorList>
    </citation>
    <scope>NUCLEOTIDE SEQUENCE [LARGE SCALE GENOMIC DNA]</scope>
    <source>
        <strain evidence="2">CCM 8689</strain>
    </source>
</reference>
<sequence length="76" mass="8797">MGYYYDSNNLLKITDITYLPKLLELLKVAKLNRDSDEFDRLEPAVTEALMNMGYMNEENLHAVKKGCLNLLSKIKE</sequence>
<dbReference type="Proteomes" id="UP001595792">
    <property type="component" value="Unassembled WGS sequence"/>
</dbReference>
<evidence type="ECO:0000313" key="1">
    <source>
        <dbReference type="EMBL" id="MFC4198656.1"/>
    </source>
</evidence>
<organism evidence="1 2">
    <name type="scientific">Pedobacter jamesrossensis</name>
    <dbReference type="NCBI Taxonomy" id="1908238"/>
    <lineage>
        <taxon>Bacteria</taxon>
        <taxon>Pseudomonadati</taxon>
        <taxon>Bacteroidota</taxon>
        <taxon>Sphingobacteriia</taxon>
        <taxon>Sphingobacteriales</taxon>
        <taxon>Sphingobacteriaceae</taxon>
        <taxon>Pedobacter</taxon>
    </lineage>
</organism>
<protein>
    <submittedName>
        <fullName evidence="1">Uncharacterized protein</fullName>
    </submittedName>
</protein>
<dbReference type="EMBL" id="JBHSBY010000141">
    <property type="protein sequence ID" value="MFC4198656.1"/>
    <property type="molecule type" value="Genomic_DNA"/>
</dbReference>
<keyword evidence="2" id="KW-1185">Reference proteome</keyword>
<dbReference type="RefSeq" id="WP_378962678.1">
    <property type="nucleotide sequence ID" value="NZ_JBHRXC010000016.1"/>
</dbReference>